<comment type="similarity">
    <text evidence="1">Belongs to the HipA Ser/Thr kinase family.</text>
</comment>
<keyword evidence="3" id="KW-0418">Kinase</keyword>
<evidence type="ECO:0000259" key="5">
    <source>
        <dbReference type="Pfam" id="PF13657"/>
    </source>
</evidence>
<dbReference type="InterPro" id="IPR017508">
    <property type="entry name" value="HipA_N1"/>
</dbReference>
<accession>A0A4Y4E5F3</accession>
<evidence type="ECO:0000313" key="6">
    <source>
        <dbReference type="EMBL" id="GED10768.1"/>
    </source>
</evidence>
<reference evidence="6 7" key="1">
    <citation type="submission" date="2019-06" db="EMBL/GenBank/DDBJ databases">
        <title>Whole genome shotgun sequence of Cellulosimicrobium cellulans NBRC 15516.</title>
        <authorList>
            <person name="Hosoyama A."/>
            <person name="Uohara A."/>
            <person name="Ohji S."/>
            <person name="Ichikawa N."/>
        </authorList>
    </citation>
    <scope>NUCLEOTIDE SEQUENCE [LARGE SCALE GENOMIC DNA]</scope>
    <source>
        <strain evidence="6 7">NBRC 15516</strain>
    </source>
</reference>
<name>A0A4Y4E5F3_CELCE</name>
<evidence type="ECO:0000256" key="1">
    <source>
        <dbReference type="ARBA" id="ARBA00010164"/>
    </source>
</evidence>
<dbReference type="RefSeq" id="WP_141390216.1">
    <property type="nucleotide sequence ID" value="NZ_BJNZ01000019.1"/>
</dbReference>
<dbReference type="InterPro" id="IPR012893">
    <property type="entry name" value="HipA-like_C"/>
</dbReference>
<proteinExistence type="inferred from homology"/>
<evidence type="ECO:0000259" key="4">
    <source>
        <dbReference type="Pfam" id="PF07804"/>
    </source>
</evidence>
<dbReference type="AlphaFoldDB" id="A0A4Y4E5F3"/>
<dbReference type="InterPro" id="IPR052028">
    <property type="entry name" value="HipA_Ser/Thr_kinase"/>
</dbReference>
<evidence type="ECO:0000256" key="2">
    <source>
        <dbReference type="ARBA" id="ARBA00022679"/>
    </source>
</evidence>
<sequence length="429" mass="46326">MAASPRLVVVLAGRVVAEVGRTRAGVLRLTYTSEARAPGATPLSLSLPTDTGSVTGERVRWFLDALLPDNEAARRAIARRHAADADDVLSLLAAVGKDCAGAVQLCTPEDVSATLAREGALVALSDADVEMRLAELRTDEDASWTMAEEHWSLGGSQQKFAVRRMAGNWYEATGAEPTSHIVKPGIRRLQAQALIEHVSMRAAALCGVDVAHTEYMSFKSESAIVITRFDRAADVAGGLCRLHQEDLCQSLGVPEKYESEGGPTAQDVVRLLRDASATPADARENVRRFIDALVYNTVIAAPDAHARNYAVLLDGERVHLAPAFDVATGLAYAPPPEGRSLSMSVGGVWDAEKVDTAAWRRLARENRLDPEALLVRVREIAERVPRAVTRALDEVDELDEDWDGSVASVRERLLPRLGAHVAALLERIG</sequence>
<dbReference type="NCBIfam" id="TIGR03071">
    <property type="entry name" value="couple_hipA"/>
    <property type="match status" value="1"/>
</dbReference>
<evidence type="ECO:0000313" key="7">
    <source>
        <dbReference type="Proteomes" id="UP000316659"/>
    </source>
</evidence>
<organism evidence="6 7">
    <name type="scientific">Cellulosimicrobium cellulans</name>
    <name type="common">Arthrobacter luteus</name>
    <dbReference type="NCBI Taxonomy" id="1710"/>
    <lineage>
        <taxon>Bacteria</taxon>
        <taxon>Bacillati</taxon>
        <taxon>Actinomycetota</taxon>
        <taxon>Actinomycetes</taxon>
        <taxon>Micrococcales</taxon>
        <taxon>Promicromonosporaceae</taxon>
        <taxon>Cellulosimicrobium</taxon>
    </lineage>
</organism>
<dbReference type="GO" id="GO:0005829">
    <property type="term" value="C:cytosol"/>
    <property type="evidence" value="ECO:0007669"/>
    <property type="project" value="TreeGrafter"/>
</dbReference>
<protein>
    <submittedName>
        <fullName evidence="6">HipA domain-containing protein</fullName>
    </submittedName>
</protein>
<dbReference type="GO" id="GO:0004674">
    <property type="term" value="F:protein serine/threonine kinase activity"/>
    <property type="evidence" value="ECO:0007669"/>
    <property type="project" value="TreeGrafter"/>
</dbReference>
<dbReference type="Gene3D" id="1.10.1070.20">
    <property type="match status" value="1"/>
</dbReference>
<dbReference type="PANTHER" id="PTHR37419:SF1">
    <property type="entry name" value="SERINE_THREONINE-PROTEIN KINASE TOXIN HIPA"/>
    <property type="match status" value="1"/>
</dbReference>
<dbReference type="Pfam" id="PF07804">
    <property type="entry name" value="HipA_C"/>
    <property type="match status" value="1"/>
</dbReference>
<feature type="domain" description="HipA N-terminal subdomain 1" evidence="5">
    <location>
        <begin position="8"/>
        <end position="105"/>
    </location>
</feature>
<dbReference type="PANTHER" id="PTHR37419">
    <property type="entry name" value="SERINE/THREONINE-PROTEIN KINASE TOXIN HIPA"/>
    <property type="match status" value="1"/>
</dbReference>
<dbReference type="Proteomes" id="UP000316659">
    <property type="component" value="Unassembled WGS sequence"/>
</dbReference>
<keyword evidence="2" id="KW-0808">Transferase</keyword>
<dbReference type="EMBL" id="BJNZ01000019">
    <property type="protein sequence ID" value="GED10768.1"/>
    <property type="molecule type" value="Genomic_DNA"/>
</dbReference>
<dbReference type="Pfam" id="PF13657">
    <property type="entry name" value="Couple_hipA"/>
    <property type="match status" value="1"/>
</dbReference>
<feature type="domain" description="HipA-like C-terminal" evidence="4">
    <location>
        <begin position="151"/>
        <end position="387"/>
    </location>
</feature>
<comment type="caution">
    <text evidence="6">The sequence shown here is derived from an EMBL/GenBank/DDBJ whole genome shotgun (WGS) entry which is preliminary data.</text>
</comment>
<gene>
    <name evidence="6" type="ORF">CCE02nite_27670</name>
</gene>
<evidence type="ECO:0000256" key="3">
    <source>
        <dbReference type="ARBA" id="ARBA00022777"/>
    </source>
</evidence>